<dbReference type="Proteomes" id="UP000198324">
    <property type="component" value="Unassembled WGS sequence"/>
</dbReference>
<protein>
    <submittedName>
        <fullName evidence="1">Uncharacterized protein</fullName>
    </submittedName>
</protein>
<evidence type="ECO:0000313" key="1">
    <source>
        <dbReference type="EMBL" id="SNS15979.1"/>
    </source>
</evidence>
<accession>A0A239C7R2</accession>
<dbReference type="EMBL" id="FZOC01000007">
    <property type="protein sequence ID" value="SNS15979.1"/>
    <property type="molecule type" value="Genomic_DNA"/>
</dbReference>
<dbReference type="RefSeq" id="WP_089275181.1">
    <property type="nucleotide sequence ID" value="NZ_FZOC01000007.1"/>
</dbReference>
<reference evidence="1 2" key="1">
    <citation type="submission" date="2017-06" db="EMBL/GenBank/DDBJ databases">
        <authorList>
            <person name="Kim H.J."/>
            <person name="Triplett B.A."/>
        </authorList>
    </citation>
    <scope>NUCLEOTIDE SEQUENCE [LARGE SCALE GENOMIC DNA]</scope>
    <source>
        <strain evidence="1 2">DSM 13116</strain>
    </source>
</reference>
<evidence type="ECO:0000313" key="2">
    <source>
        <dbReference type="Proteomes" id="UP000198324"/>
    </source>
</evidence>
<organism evidence="1 2">
    <name type="scientific">Humidesulfovibrio mexicanus</name>
    <dbReference type="NCBI Taxonomy" id="147047"/>
    <lineage>
        <taxon>Bacteria</taxon>
        <taxon>Pseudomonadati</taxon>
        <taxon>Thermodesulfobacteriota</taxon>
        <taxon>Desulfovibrionia</taxon>
        <taxon>Desulfovibrionales</taxon>
        <taxon>Desulfovibrionaceae</taxon>
        <taxon>Humidesulfovibrio</taxon>
    </lineage>
</organism>
<sequence length="94" mass="10389">MSTTQPLYDLLKKIDALVVQALRHPEASQSDRAIIVQGGTRLAEVCRRHMPKRLPIDAAALPAGAHFQSFTPVPGLKRGHLLDWEDSKEGAHEQ</sequence>
<gene>
    <name evidence="1" type="ORF">SAMN04488503_2989</name>
</gene>
<proteinExistence type="predicted"/>
<dbReference type="AlphaFoldDB" id="A0A239C7R2"/>
<name>A0A239C7R2_9BACT</name>
<keyword evidence="2" id="KW-1185">Reference proteome</keyword>